<reference evidence="6" key="1">
    <citation type="journal article" date="2015" name="Nature">
        <title>Complex archaea that bridge the gap between prokaryotes and eukaryotes.</title>
        <authorList>
            <person name="Spang A."/>
            <person name="Saw J.H."/>
            <person name="Jorgensen S.L."/>
            <person name="Zaremba-Niedzwiedzka K."/>
            <person name="Martijn J."/>
            <person name="Lind A.E."/>
            <person name="van Eijk R."/>
            <person name="Schleper C."/>
            <person name="Guy L."/>
            <person name="Ettema T.J."/>
        </authorList>
    </citation>
    <scope>NUCLEOTIDE SEQUENCE</scope>
</reference>
<dbReference type="GO" id="GO:0032259">
    <property type="term" value="P:methylation"/>
    <property type="evidence" value="ECO:0007669"/>
    <property type="project" value="UniProtKB-KW"/>
</dbReference>
<dbReference type="HAMAP" id="MF_00735">
    <property type="entry name" value="Methyltr_PrmA"/>
    <property type="match status" value="1"/>
</dbReference>
<dbReference type="PIRSF" id="PIRSF000401">
    <property type="entry name" value="RPL11_MTase"/>
    <property type="match status" value="1"/>
</dbReference>
<evidence type="ECO:0008006" key="7">
    <source>
        <dbReference type="Google" id="ProtNLM"/>
    </source>
</evidence>
<evidence type="ECO:0000256" key="3">
    <source>
        <dbReference type="ARBA" id="ARBA00022603"/>
    </source>
</evidence>
<name>A0A0F9WCA3_9ZZZZ</name>
<dbReference type="PANTHER" id="PTHR43648:SF1">
    <property type="entry name" value="ELECTRON TRANSFER FLAVOPROTEIN BETA SUBUNIT LYSINE METHYLTRANSFERASE"/>
    <property type="match status" value="1"/>
</dbReference>
<keyword evidence="3" id="KW-0489">Methyltransferase</keyword>
<keyword evidence="4" id="KW-0808">Transferase</keyword>
<dbReference type="NCBIfam" id="NF001784">
    <property type="entry name" value="PRK00517.2-1"/>
    <property type="match status" value="1"/>
</dbReference>
<dbReference type="PANTHER" id="PTHR43648">
    <property type="entry name" value="ELECTRON TRANSFER FLAVOPROTEIN BETA SUBUNIT LYSINE METHYLTRANSFERASE"/>
    <property type="match status" value="1"/>
</dbReference>
<protein>
    <recommendedName>
        <fullName evidence="7">Ribosomal protein L11 methyltransferase</fullName>
    </recommendedName>
</protein>
<gene>
    <name evidence="6" type="ORF">LCGC14_0298690</name>
</gene>
<evidence type="ECO:0000256" key="2">
    <source>
        <dbReference type="ARBA" id="ARBA00022490"/>
    </source>
</evidence>
<dbReference type="AlphaFoldDB" id="A0A0F9WCA3"/>
<dbReference type="GO" id="GO:0008276">
    <property type="term" value="F:protein methyltransferase activity"/>
    <property type="evidence" value="ECO:0007669"/>
    <property type="project" value="InterPro"/>
</dbReference>
<dbReference type="CDD" id="cd02440">
    <property type="entry name" value="AdoMet_MTases"/>
    <property type="match status" value="1"/>
</dbReference>
<dbReference type="EMBL" id="LAZR01000184">
    <property type="protein sequence ID" value="KKN83451.1"/>
    <property type="molecule type" value="Genomic_DNA"/>
</dbReference>
<dbReference type="Gene3D" id="3.40.50.150">
    <property type="entry name" value="Vaccinia Virus protein VP39"/>
    <property type="match status" value="1"/>
</dbReference>
<dbReference type="InterPro" id="IPR029063">
    <property type="entry name" value="SAM-dependent_MTases_sf"/>
</dbReference>
<dbReference type="Pfam" id="PF06325">
    <property type="entry name" value="PrmA"/>
    <property type="match status" value="1"/>
</dbReference>
<sequence length="290" mass="30991">MSQSRYFLRAGKAEAEAVYEALDRAFEEHGSPVAISEIDEARGLFEVSAYFDAADAHAWEGTFAEAVGPALAGRIEREELPDKDWMADVLKALKPVRAGRFLVHGAHDRDKIAANDLSIEIEAGQAFGTGHHGTTAGCLTMIGQIAARRRPRNALDLGTGSAVLAIGLAKLARVPVLATDIDPVAVRVAKANVVANGVDPFVTSVTAVGFAAPGIRARAPFDLIVANILAGPLMRLAPQFARHLSRRGDIVLSGILVSQRDAVLAAFRVQGLFHRRTLVIGDWVTLHLAR</sequence>
<comment type="similarity">
    <text evidence="1">Belongs to the methyltransferase superfamily. PrmA family.</text>
</comment>
<dbReference type="InterPro" id="IPR050078">
    <property type="entry name" value="Ribosomal_L11_MeTrfase_PrmA"/>
</dbReference>
<accession>A0A0F9WCA3</accession>
<keyword evidence="2" id="KW-0963">Cytoplasm</keyword>
<evidence type="ECO:0000256" key="5">
    <source>
        <dbReference type="ARBA" id="ARBA00022691"/>
    </source>
</evidence>
<dbReference type="SUPFAM" id="SSF53335">
    <property type="entry name" value="S-adenosyl-L-methionine-dependent methyltransferases"/>
    <property type="match status" value="1"/>
</dbReference>
<evidence type="ECO:0000256" key="1">
    <source>
        <dbReference type="ARBA" id="ARBA00009741"/>
    </source>
</evidence>
<comment type="caution">
    <text evidence="6">The sequence shown here is derived from an EMBL/GenBank/DDBJ whole genome shotgun (WGS) entry which is preliminary data.</text>
</comment>
<organism evidence="6">
    <name type="scientific">marine sediment metagenome</name>
    <dbReference type="NCBI Taxonomy" id="412755"/>
    <lineage>
        <taxon>unclassified sequences</taxon>
        <taxon>metagenomes</taxon>
        <taxon>ecological metagenomes</taxon>
    </lineage>
</organism>
<dbReference type="InterPro" id="IPR004498">
    <property type="entry name" value="Ribosomal_PrmA_MeTrfase"/>
</dbReference>
<evidence type="ECO:0000313" key="6">
    <source>
        <dbReference type="EMBL" id="KKN83451.1"/>
    </source>
</evidence>
<proteinExistence type="inferred from homology"/>
<keyword evidence="5" id="KW-0949">S-adenosyl-L-methionine</keyword>
<evidence type="ECO:0000256" key="4">
    <source>
        <dbReference type="ARBA" id="ARBA00022679"/>
    </source>
</evidence>